<gene>
    <name evidence="3" type="ORF">CASFOL_012138</name>
</gene>
<dbReference type="EMBL" id="JAVIJP010000015">
    <property type="protein sequence ID" value="KAL3644206.1"/>
    <property type="molecule type" value="Genomic_DNA"/>
</dbReference>
<dbReference type="Proteomes" id="UP001632038">
    <property type="component" value="Unassembled WGS sequence"/>
</dbReference>
<evidence type="ECO:0000256" key="2">
    <source>
        <dbReference type="ARBA" id="ARBA00022737"/>
    </source>
</evidence>
<proteinExistence type="predicted"/>
<dbReference type="PANTHER" id="PTHR48064:SF6">
    <property type="entry name" value="RECEPTOR-LIKE PROTEIN KINASE 2"/>
    <property type="match status" value="1"/>
</dbReference>
<dbReference type="InterPro" id="IPR032675">
    <property type="entry name" value="LRR_dom_sf"/>
</dbReference>
<dbReference type="SUPFAM" id="SSF52058">
    <property type="entry name" value="L domain-like"/>
    <property type="match status" value="1"/>
</dbReference>
<protein>
    <submittedName>
        <fullName evidence="3">Uncharacterized protein</fullName>
    </submittedName>
</protein>
<dbReference type="Pfam" id="PF00560">
    <property type="entry name" value="LRR_1"/>
    <property type="match status" value="4"/>
</dbReference>
<evidence type="ECO:0000313" key="4">
    <source>
        <dbReference type="Proteomes" id="UP001632038"/>
    </source>
</evidence>
<dbReference type="Gene3D" id="3.80.10.10">
    <property type="entry name" value="Ribonuclease Inhibitor"/>
    <property type="match status" value="1"/>
</dbReference>
<keyword evidence="4" id="KW-1185">Reference proteome</keyword>
<dbReference type="PANTHER" id="PTHR48064">
    <property type="entry name" value="OS01G0750400 PROTEIN"/>
    <property type="match status" value="1"/>
</dbReference>
<name>A0ABD3DR60_9LAMI</name>
<reference evidence="4" key="1">
    <citation type="journal article" date="2024" name="IScience">
        <title>Strigolactones Initiate the Formation of Haustorium-like Structures in Castilleja.</title>
        <authorList>
            <person name="Buerger M."/>
            <person name="Peterson D."/>
            <person name="Chory J."/>
        </authorList>
    </citation>
    <scope>NUCLEOTIDE SEQUENCE [LARGE SCALE GENOMIC DNA]</scope>
</reference>
<dbReference type="InterPro" id="IPR053038">
    <property type="entry name" value="RLP_Defense"/>
</dbReference>
<evidence type="ECO:0000313" key="3">
    <source>
        <dbReference type="EMBL" id="KAL3644206.1"/>
    </source>
</evidence>
<evidence type="ECO:0000256" key="1">
    <source>
        <dbReference type="ARBA" id="ARBA00022614"/>
    </source>
</evidence>
<sequence length="209" mass="22999">MGSEHWRFWFNGEINSQFNVFNSLRSLNLGYNSFAGHIPTNLGQMNVLEELELSFNSFTGEIPVEISTRYTNLSLIDLSVNKLTGPIPEQLGNLTKLQTLVLSVNNLTGEIPRSISEITTLVRFAANQNNFNGPIPPWITSHLSLIIGTSGQIVEEARARHGEDRDVGPLLAVGIDCELGQKRRHRAVPEGEGLFGHRVRNGGNGLLVG</sequence>
<dbReference type="AlphaFoldDB" id="A0ABD3DR60"/>
<dbReference type="FunFam" id="3.80.10.10:FF:000383">
    <property type="entry name" value="Leucine-rich repeat receptor protein kinase EMS1"/>
    <property type="match status" value="1"/>
</dbReference>
<dbReference type="InterPro" id="IPR001611">
    <property type="entry name" value="Leu-rich_rpt"/>
</dbReference>
<keyword evidence="2" id="KW-0677">Repeat</keyword>
<accession>A0ABD3DR60</accession>
<keyword evidence="1" id="KW-0433">Leucine-rich repeat</keyword>
<comment type="caution">
    <text evidence="3">The sequence shown here is derived from an EMBL/GenBank/DDBJ whole genome shotgun (WGS) entry which is preliminary data.</text>
</comment>
<organism evidence="3 4">
    <name type="scientific">Castilleja foliolosa</name>
    <dbReference type="NCBI Taxonomy" id="1961234"/>
    <lineage>
        <taxon>Eukaryota</taxon>
        <taxon>Viridiplantae</taxon>
        <taxon>Streptophyta</taxon>
        <taxon>Embryophyta</taxon>
        <taxon>Tracheophyta</taxon>
        <taxon>Spermatophyta</taxon>
        <taxon>Magnoliopsida</taxon>
        <taxon>eudicotyledons</taxon>
        <taxon>Gunneridae</taxon>
        <taxon>Pentapetalae</taxon>
        <taxon>asterids</taxon>
        <taxon>lamiids</taxon>
        <taxon>Lamiales</taxon>
        <taxon>Orobanchaceae</taxon>
        <taxon>Pedicularideae</taxon>
        <taxon>Castillejinae</taxon>
        <taxon>Castilleja</taxon>
    </lineage>
</organism>